<dbReference type="EMBL" id="JACHYB010000002">
    <property type="protein sequence ID" value="MBB3188444.1"/>
    <property type="molecule type" value="Genomic_DNA"/>
</dbReference>
<proteinExistence type="predicted"/>
<accession>A0A7W5DSV9</accession>
<gene>
    <name evidence="1" type="ORF">FHX64_002642</name>
</gene>
<dbReference type="Proteomes" id="UP000544222">
    <property type="component" value="Unassembled WGS sequence"/>
</dbReference>
<keyword evidence="2" id="KW-1185">Reference proteome</keyword>
<protein>
    <submittedName>
        <fullName evidence="1">Uncharacterized protein</fullName>
    </submittedName>
</protein>
<comment type="caution">
    <text evidence="1">The sequence shown here is derived from an EMBL/GenBank/DDBJ whole genome shotgun (WGS) entry which is preliminary data.</text>
</comment>
<reference evidence="1 2" key="1">
    <citation type="submission" date="2020-08" db="EMBL/GenBank/DDBJ databases">
        <title>Genomic Encyclopedia of Type Strains, Phase IV (KMG-IV): sequencing the most valuable type-strain genomes for metagenomic binning, comparative biology and taxonomic classification.</title>
        <authorList>
            <person name="Goeker M."/>
        </authorList>
    </citation>
    <scope>NUCLEOTIDE SEQUENCE [LARGE SCALE GENOMIC DNA]</scope>
    <source>
        <strain evidence="1 2">DSM 27471</strain>
    </source>
</reference>
<sequence>MLIDHIFIKLKKFSVAGGVVVLYRPYFLKNTNLMGVNPIDLLHD</sequence>
<evidence type="ECO:0000313" key="2">
    <source>
        <dbReference type="Proteomes" id="UP000544222"/>
    </source>
</evidence>
<organism evidence="1 2">
    <name type="scientific">Microbacter margulisiae</name>
    <dbReference type="NCBI Taxonomy" id="1350067"/>
    <lineage>
        <taxon>Bacteria</taxon>
        <taxon>Pseudomonadati</taxon>
        <taxon>Bacteroidota</taxon>
        <taxon>Bacteroidia</taxon>
        <taxon>Bacteroidales</taxon>
        <taxon>Porphyromonadaceae</taxon>
        <taxon>Microbacter</taxon>
    </lineage>
</organism>
<dbReference type="AlphaFoldDB" id="A0A7W5DSV9"/>
<evidence type="ECO:0000313" key="1">
    <source>
        <dbReference type="EMBL" id="MBB3188444.1"/>
    </source>
</evidence>
<name>A0A7W5DSV9_9PORP</name>